<gene>
    <name evidence="1" type="ORF">B1A_00958</name>
</gene>
<dbReference type="AlphaFoldDB" id="T1C4F3"/>
<dbReference type="SUPFAM" id="SSF101898">
    <property type="entry name" value="NHL repeat"/>
    <property type="match status" value="1"/>
</dbReference>
<organism evidence="1">
    <name type="scientific">mine drainage metagenome</name>
    <dbReference type="NCBI Taxonomy" id="410659"/>
    <lineage>
        <taxon>unclassified sequences</taxon>
        <taxon>metagenomes</taxon>
        <taxon>ecological metagenomes</taxon>
    </lineage>
</organism>
<sequence>MLPWRSSKPNPYLPGDILIADRGNNRLLLVNPQKQIVWQFPKPGQKTNFPFVGPDDAFFTSNYSEIITNEESANTVAIINMAKAKIVWTYGHFNVAGSAPGYLHTPDDAFYYPASHTVTVADIYNQRLLFINRQTKQVTKQYGITRYSVHNPPVS</sequence>
<comment type="caution">
    <text evidence="1">The sequence shown here is derived from an EMBL/GenBank/DDBJ whole genome shotgun (WGS) entry which is preliminary data.</text>
</comment>
<protein>
    <submittedName>
        <fullName evidence="1">Kelch repeat-containing protein</fullName>
    </submittedName>
</protein>
<reference evidence="1" key="2">
    <citation type="journal article" date="2014" name="ISME J.">
        <title>Microbial stratification in low pH oxic and suboxic macroscopic growths along an acid mine drainage.</title>
        <authorList>
            <person name="Mendez-Garcia C."/>
            <person name="Mesa V."/>
            <person name="Sprenger R.R."/>
            <person name="Richter M."/>
            <person name="Diez M.S."/>
            <person name="Solano J."/>
            <person name="Bargiela R."/>
            <person name="Golyshina O.V."/>
            <person name="Manteca A."/>
            <person name="Ramos J.L."/>
            <person name="Gallego J.R."/>
            <person name="Llorente I."/>
            <person name="Martins Dos Santos V.A."/>
            <person name="Jensen O.N."/>
            <person name="Pelaez A.I."/>
            <person name="Sanchez J."/>
            <person name="Ferrer M."/>
        </authorList>
    </citation>
    <scope>NUCLEOTIDE SEQUENCE</scope>
</reference>
<dbReference type="Gene3D" id="2.120.10.30">
    <property type="entry name" value="TolB, C-terminal domain"/>
    <property type="match status" value="1"/>
</dbReference>
<dbReference type="EMBL" id="AUZX01000725">
    <property type="protein sequence ID" value="EQD80371.1"/>
    <property type="molecule type" value="Genomic_DNA"/>
</dbReference>
<name>T1C4F3_9ZZZZ</name>
<feature type="non-terminal residue" evidence="1">
    <location>
        <position position="155"/>
    </location>
</feature>
<proteinExistence type="predicted"/>
<dbReference type="InterPro" id="IPR011042">
    <property type="entry name" value="6-blade_b-propeller_TolB-like"/>
</dbReference>
<reference evidence="1" key="1">
    <citation type="submission" date="2013-08" db="EMBL/GenBank/DDBJ databases">
        <authorList>
            <person name="Mendez C."/>
            <person name="Richter M."/>
            <person name="Ferrer M."/>
            <person name="Sanchez J."/>
        </authorList>
    </citation>
    <scope>NUCLEOTIDE SEQUENCE</scope>
</reference>
<accession>T1C4F3</accession>
<evidence type="ECO:0000313" key="1">
    <source>
        <dbReference type="EMBL" id="EQD80371.1"/>
    </source>
</evidence>